<dbReference type="EMBL" id="CP115612">
    <property type="protein sequence ID" value="WBW73325.1"/>
    <property type="molecule type" value="Genomic_DNA"/>
</dbReference>
<dbReference type="AlphaFoldDB" id="A0AAF0AWS1"/>
<evidence type="ECO:0000313" key="2">
    <source>
        <dbReference type="EMBL" id="WBW73325.1"/>
    </source>
</evidence>
<feature type="region of interest" description="Disordered" evidence="1">
    <location>
        <begin position="92"/>
        <end position="140"/>
    </location>
</feature>
<dbReference type="PANTHER" id="PTHR28139">
    <property type="entry name" value="UPF0768 PROTEIN YBL029C-A"/>
    <property type="match status" value="1"/>
</dbReference>
<dbReference type="GeneID" id="80876974"/>
<keyword evidence="3" id="KW-1185">Reference proteome</keyword>
<dbReference type="KEGG" id="som:SOMG_03495"/>
<dbReference type="RefSeq" id="XP_056037568.1">
    <property type="nucleotide sequence ID" value="XM_056182285.1"/>
</dbReference>
<accession>A0AAF0AWS1</accession>
<gene>
    <name evidence="2" type="ORF">SOMG_03495</name>
</gene>
<protein>
    <submittedName>
        <fullName evidence="2">SPAC1952.04c-like, conserved protein</fullName>
    </submittedName>
</protein>
<name>A0AAF0AWS1_9SCHI</name>
<evidence type="ECO:0000313" key="3">
    <source>
        <dbReference type="Proteomes" id="UP001212411"/>
    </source>
</evidence>
<proteinExistence type="predicted"/>
<reference evidence="2 3" key="1">
    <citation type="journal article" date="2023" name="G3 (Bethesda)">
        <title>A high-quality reference genome for the fission yeast Schizosaccharomyces osmophilus.</title>
        <authorList>
            <person name="Jia G.S."/>
            <person name="Zhang W.C."/>
            <person name="Liang Y."/>
            <person name="Liu X.H."/>
            <person name="Rhind N."/>
            <person name="Pidoux A."/>
            <person name="Brysch-Herzberg M."/>
            <person name="Du L.L."/>
        </authorList>
    </citation>
    <scope>NUCLEOTIDE SEQUENCE [LARGE SCALE GENOMIC DNA]</scope>
    <source>
        <strain evidence="2 3">CBS 15793</strain>
    </source>
</reference>
<sequence length="140" mass="16446">MFFFFFLPLGLQDFWHNKSKYAKLQLTCPRCFNKSVRVCRHWKTLSIIILPILPVYTSKALRCSVCKWWEPTNKHLIEQKIRDEPRLQSARLQAHPGMQYPHPATTIQQPCYEPSGSNPSQDQSHSKPQRHSEEPLPPYS</sequence>
<dbReference type="Proteomes" id="UP001212411">
    <property type="component" value="Chromosome 2"/>
</dbReference>
<organism evidence="2 3">
    <name type="scientific">Schizosaccharomyces osmophilus</name>
    <dbReference type="NCBI Taxonomy" id="2545709"/>
    <lineage>
        <taxon>Eukaryota</taxon>
        <taxon>Fungi</taxon>
        <taxon>Dikarya</taxon>
        <taxon>Ascomycota</taxon>
        <taxon>Taphrinomycotina</taxon>
        <taxon>Schizosaccharomycetes</taxon>
        <taxon>Schizosaccharomycetales</taxon>
        <taxon>Schizosaccharomycetaceae</taxon>
        <taxon>Schizosaccharomyces</taxon>
    </lineage>
</organism>
<dbReference type="PANTHER" id="PTHR28139:SF1">
    <property type="entry name" value="UPF0768 PROTEIN YBL029C-A"/>
    <property type="match status" value="1"/>
</dbReference>
<feature type="compositionally biased region" description="Polar residues" evidence="1">
    <location>
        <begin position="105"/>
        <end position="123"/>
    </location>
</feature>
<evidence type="ECO:0000256" key="1">
    <source>
        <dbReference type="SAM" id="MobiDB-lite"/>
    </source>
</evidence>